<dbReference type="Proteomes" id="UP000231019">
    <property type="component" value="Unassembled WGS sequence"/>
</dbReference>
<dbReference type="GO" id="GO:0016787">
    <property type="term" value="F:hydrolase activity"/>
    <property type="evidence" value="ECO:0007669"/>
    <property type="project" value="UniProtKB-KW"/>
</dbReference>
<protein>
    <recommendedName>
        <fullName evidence="8">DNA helicase</fullName>
    </recommendedName>
</protein>
<dbReference type="SUPFAM" id="SSF52540">
    <property type="entry name" value="P-loop containing nucleoside triphosphate hydrolases"/>
    <property type="match status" value="1"/>
</dbReference>
<evidence type="ECO:0000256" key="5">
    <source>
        <dbReference type="SAM" id="Coils"/>
    </source>
</evidence>
<dbReference type="Gene3D" id="3.40.50.300">
    <property type="entry name" value="P-loop containing nucleotide triphosphate hydrolases"/>
    <property type="match status" value="1"/>
</dbReference>
<organism evidence="6 7">
    <name type="scientific">bacterium (Candidatus Blackallbacteria) CG17_big_fil_post_rev_8_21_14_2_50_48_46</name>
    <dbReference type="NCBI Taxonomy" id="2014261"/>
    <lineage>
        <taxon>Bacteria</taxon>
        <taxon>Candidatus Blackallbacteria</taxon>
    </lineage>
</organism>
<dbReference type="InterPro" id="IPR013986">
    <property type="entry name" value="DExx_box_DNA_helicase_dom_sf"/>
</dbReference>
<dbReference type="AlphaFoldDB" id="A0A2M7FZB5"/>
<comment type="caution">
    <text evidence="6">The sequence shown here is derived from an EMBL/GenBank/DDBJ whole genome shotgun (WGS) entry which is preliminary data.</text>
</comment>
<evidence type="ECO:0000256" key="3">
    <source>
        <dbReference type="ARBA" id="ARBA00022806"/>
    </source>
</evidence>
<evidence type="ECO:0008006" key="8">
    <source>
        <dbReference type="Google" id="ProtNLM"/>
    </source>
</evidence>
<keyword evidence="5" id="KW-0175">Coiled coil</keyword>
<evidence type="ECO:0000256" key="4">
    <source>
        <dbReference type="ARBA" id="ARBA00022840"/>
    </source>
</evidence>
<keyword evidence="1" id="KW-0547">Nucleotide-binding</keyword>
<keyword evidence="4" id="KW-0067">ATP-binding</keyword>
<gene>
    <name evidence="6" type="ORF">COW36_20275</name>
</gene>
<dbReference type="GO" id="GO:0005524">
    <property type="term" value="F:ATP binding"/>
    <property type="evidence" value="ECO:0007669"/>
    <property type="project" value="UniProtKB-KW"/>
</dbReference>
<sequence length="652" mass="74260">MLIPVPILIWSGPDSLSQIQIFSGDRGTGKTRALVSVLNQILTSKANAAKIQVIAGHRHFQRRQFLDQMVTQGIAPWGGMHLNTLPQWTRSLLSLPGLLPKGFQAVSANEITLLMQIFWAHNPDLQFHFPGSETQAWNLLLTRHQEKCLQGYSWQEFHARSQALETDPLAPQMNAFLEAFQNWLLDSALLDYPLQLSQLLKNWQSPLCQNAIQQTKYWLIDDFEQWSPLEKKLLMQLLSFQSQFTLAWNPWDTASELPEVLIKAGAEIRELEDPHPLQALAKRLDTLFQAKTLTPEVANTKVFISRSQNTATMLSEMETQLQTLISEGIEPGEIVWVTWSLNDSLCLEIETRLSALGISLEIYRGSRMIQRDPLVNLLLSLLRLVAWQTFADSVAVPKLNGFDMSQIFAFCLGLDGFELAHLREKFGNRVSAWGQFLQTLTGAKAENLKAQVADLRRAYQSGQKNLSEIAQELWQSLILPIIKPELSVVALRETLHRLAQWQAIRPDLPDSELLFFEALFRGELRETGDPVLEPQPQALKLMTLHRLCELKISSRYQFWFDLSAPAWMAHASHPLNSRQLFSSDHAPSVGWSLEREEALSEQAMGRLLRKGLRFCQHTPFFFACDYDALAQKQNQETLVRFLSLDYSPVETI</sequence>
<accession>A0A2M7FZB5</accession>
<evidence type="ECO:0000313" key="6">
    <source>
        <dbReference type="EMBL" id="PIW14743.1"/>
    </source>
</evidence>
<name>A0A2M7FZB5_9BACT</name>
<dbReference type="GO" id="GO:0004386">
    <property type="term" value="F:helicase activity"/>
    <property type="evidence" value="ECO:0007669"/>
    <property type="project" value="UniProtKB-KW"/>
</dbReference>
<evidence type="ECO:0000256" key="1">
    <source>
        <dbReference type="ARBA" id="ARBA00022741"/>
    </source>
</evidence>
<keyword evidence="3" id="KW-0347">Helicase</keyword>
<proteinExistence type="predicted"/>
<feature type="coiled-coil region" evidence="5">
    <location>
        <begin position="445"/>
        <end position="472"/>
    </location>
</feature>
<dbReference type="EMBL" id="PFFQ01000056">
    <property type="protein sequence ID" value="PIW14743.1"/>
    <property type="molecule type" value="Genomic_DNA"/>
</dbReference>
<reference evidence="6 7" key="1">
    <citation type="submission" date="2017-09" db="EMBL/GenBank/DDBJ databases">
        <title>Depth-based differentiation of microbial function through sediment-hosted aquifers and enrichment of novel symbionts in the deep terrestrial subsurface.</title>
        <authorList>
            <person name="Probst A.J."/>
            <person name="Ladd B."/>
            <person name="Jarett J.K."/>
            <person name="Geller-Mcgrath D.E."/>
            <person name="Sieber C.M."/>
            <person name="Emerson J.B."/>
            <person name="Anantharaman K."/>
            <person name="Thomas B.C."/>
            <person name="Malmstrom R."/>
            <person name="Stieglmeier M."/>
            <person name="Klingl A."/>
            <person name="Woyke T."/>
            <person name="Ryan C.M."/>
            <person name="Banfield J.F."/>
        </authorList>
    </citation>
    <scope>NUCLEOTIDE SEQUENCE [LARGE SCALE GENOMIC DNA]</scope>
    <source>
        <strain evidence="6">CG17_big_fil_post_rev_8_21_14_2_50_48_46</strain>
    </source>
</reference>
<evidence type="ECO:0000313" key="7">
    <source>
        <dbReference type="Proteomes" id="UP000231019"/>
    </source>
</evidence>
<evidence type="ECO:0000256" key="2">
    <source>
        <dbReference type="ARBA" id="ARBA00022801"/>
    </source>
</evidence>
<dbReference type="Gene3D" id="1.10.10.160">
    <property type="match status" value="1"/>
</dbReference>
<dbReference type="InterPro" id="IPR027417">
    <property type="entry name" value="P-loop_NTPase"/>
</dbReference>
<keyword evidence="2" id="KW-0378">Hydrolase</keyword>